<gene>
    <name evidence="3" type="ORF">US28_C0007G0037</name>
</gene>
<dbReference type="InterPro" id="IPR022029">
    <property type="entry name" value="YoaR-like_PG-bd"/>
</dbReference>
<keyword evidence="1" id="KW-0472">Membrane</keyword>
<dbReference type="EMBL" id="LBSJ01000007">
    <property type="protein sequence ID" value="KKQ15946.1"/>
    <property type="molecule type" value="Genomic_DNA"/>
</dbReference>
<dbReference type="AlphaFoldDB" id="A0A0G0IIT2"/>
<dbReference type="InterPro" id="IPR052913">
    <property type="entry name" value="Glycopeptide_resist_protein"/>
</dbReference>
<evidence type="ECO:0000256" key="1">
    <source>
        <dbReference type="SAM" id="Phobius"/>
    </source>
</evidence>
<dbReference type="Proteomes" id="UP000034448">
    <property type="component" value="Unassembled WGS sequence"/>
</dbReference>
<feature type="domain" description="YoaR-like putative peptidoglycan binding" evidence="2">
    <location>
        <begin position="111"/>
        <end position="200"/>
    </location>
</feature>
<keyword evidence="1" id="KW-0812">Transmembrane</keyword>
<sequence>MVKKTEAKTKTKSKNPLKFLNLKWLFLGSLISLVSIGLVLSLLIFYLSRRIYPQIFAAEQNLSFLTPQQAKSLLDENFRQKTSIPLKFSYKTSTDSAAQTFEINLKNSIDFNSLSLVEEAFQYGHSKFYYKKITLNPNLSFNQNYDTQIKSIQNSVNQPPLESSIKLTDGAITVTPSQDGLILDEEKLKEALNTYLSKNTPPPTTLPIKSSKPRLSYEEGLQIKKRIDSPASNFNRS</sequence>
<organism evidence="3 4">
    <name type="scientific">Candidatus Daviesbacteria bacterium GW2011_GWA1_36_8</name>
    <dbReference type="NCBI Taxonomy" id="1618417"/>
    <lineage>
        <taxon>Bacteria</taxon>
        <taxon>Candidatus Daviesiibacteriota</taxon>
    </lineage>
</organism>
<feature type="transmembrane region" description="Helical" evidence="1">
    <location>
        <begin position="24"/>
        <end position="47"/>
    </location>
</feature>
<dbReference type="PANTHER" id="PTHR35788">
    <property type="entry name" value="EXPORTED PROTEIN-RELATED"/>
    <property type="match status" value="1"/>
</dbReference>
<name>A0A0G0IIT2_9BACT</name>
<evidence type="ECO:0000259" key="2">
    <source>
        <dbReference type="Pfam" id="PF12229"/>
    </source>
</evidence>
<protein>
    <recommendedName>
        <fullName evidence="2">YoaR-like putative peptidoglycan binding domain-containing protein</fullName>
    </recommendedName>
</protein>
<comment type="caution">
    <text evidence="3">The sequence shown here is derived from an EMBL/GenBank/DDBJ whole genome shotgun (WGS) entry which is preliminary data.</text>
</comment>
<dbReference type="Pfam" id="PF12229">
    <property type="entry name" value="PG_binding_4"/>
    <property type="match status" value="1"/>
</dbReference>
<keyword evidence="1" id="KW-1133">Transmembrane helix</keyword>
<reference evidence="3 4" key="1">
    <citation type="journal article" date="2015" name="Nature">
        <title>rRNA introns, odd ribosomes, and small enigmatic genomes across a large radiation of phyla.</title>
        <authorList>
            <person name="Brown C.T."/>
            <person name="Hug L.A."/>
            <person name="Thomas B.C."/>
            <person name="Sharon I."/>
            <person name="Castelle C.J."/>
            <person name="Singh A."/>
            <person name="Wilkins M.J."/>
            <person name="Williams K.H."/>
            <person name="Banfield J.F."/>
        </authorList>
    </citation>
    <scope>NUCLEOTIDE SEQUENCE [LARGE SCALE GENOMIC DNA]</scope>
</reference>
<evidence type="ECO:0000313" key="4">
    <source>
        <dbReference type="Proteomes" id="UP000034448"/>
    </source>
</evidence>
<dbReference type="PANTHER" id="PTHR35788:SF1">
    <property type="entry name" value="EXPORTED PROTEIN"/>
    <property type="match status" value="1"/>
</dbReference>
<evidence type="ECO:0000313" key="3">
    <source>
        <dbReference type="EMBL" id="KKQ15946.1"/>
    </source>
</evidence>
<accession>A0A0G0IIT2</accession>
<proteinExistence type="predicted"/>